<dbReference type="SUPFAM" id="SSF53335">
    <property type="entry name" value="S-adenosyl-L-methionine-dependent methyltransferases"/>
    <property type="match status" value="1"/>
</dbReference>
<accession>A0A6F8V8U3</accession>
<dbReference type="Gene3D" id="3.40.50.150">
    <property type="entry name" value="Vaccinia Virus protein VP39"/>
    <property type="match status" value="1"/>
</dbReference>
<dbReference type="Pfam" id="PF13649">
    <property type="entry name" value="Methyltransf_25"/>
    <property type="match status" value="1"/>
</dbReference>
<evidence type="ECO:0000313" key="7">
    <source>
        <dbReference type="EMBL" id="BCB25195.1"/>
    </source>
</evidence>
<gene>
    <name evidence="7" type="ORF">SKTS_00810</name>
</gene>
<evidence type="ECO:0000256" key="1">
    <source>
        <dbReference type="ARBA" id="ARBA00005189"/>
    </source>
</evidence>
<sequence length="201" mass="22294">MKEFWNERFGGEEYFYGTTPNAFLASQAPLLKSGQLVLSVADGEGRNGVWLAEQGLDVLAVDFSEKALQKSRKLAESRGVALQTELVDVHTWNWGENRFDVIVAIFIQFASSQERPALHRTIQRALKPGGLLLLQGYTPKQLEFRTGGPSNRDNLYNAADLQHDFAAMEILQLREHETVISEGPGHSGMSALVDLVARKPA</sequence>
<dbReference type="Proteomes" id="UP000502260">
    <property type="component" value="Chromosome"/>
</dbReference>
<evidence type="ECO:0000256" key="3">
    <source>
        <dbReference type="ARBA" id="ARBA00022679"/>
    </source>
</evidence>
<organism evidence="7 8">
    <name type="scientific">Sulfurimicrobium lacus</name>
    <dbReference type="NCBI Taxonomy" id="2715678"/>
    <lineage>
        <taxon>Bacteria</taxon>
        <taxon>Pseudomonadati</taxon>
        <taxon>Pseudomonadota</taxon>
        <taxon>Betaproteobacteria</taxon>
        <taxon>Nitrosomonadales</taxon>
        <taxon>Sulfuricellaceae</taxon>
        <taxon>Sulfurimicrobium</taxon>
    </lineage>
</organism>
<dbReference type="PANTHER" id="PTHR44307">
    <property type="entry name" value="PHOSPHOETHANOLAMINE METHYLTRANSFERASE"/>
    <property type="match status" value="1"/>
</dbReference>
<proteinExistence type="predicted"/>
<evidence type="ECO:0000256" key="2">
    <source>
        <dbReference type="ARBA" id="ARBA00022603"/>
    </source>
</evidence>
<comment type="pathway">
    <text evidence="4">Phospholipid metabolism.</text>
</comment>
<keyword evidence="8" id="KW-1185">Reference proteome</keyword>
<reference evidence="8" key="1">
    <citation type="submission" date="2020-03" db="EMBL/GenBank/DDBJ databases">
        <title>Complete genome sequence of sulfur-oxidizing bacterium skT11.</title>
        <authorList>
            <person name="Kanda M."/>
            <person name="Kojima H."/>
            <person name="Fukui M."/>
        </authorList>
    </citation>
    <scope>NUCLEOTIDE SEQUENCE [LARGE SCALE GENOMIC DNA]</scope>
    <source>
        <strain evidence="8">skT11</strain>
    </source>
</reference>
<feature type="domain" description="Methyltransferase" evidence="6">
    <location>
        <begin position="37"/>
        <end position="130"/>
    </location>
</feature>
<dbReference type="CDD" id="cd02440">
    <property type="entry name" value="AdoMet_MTases"/>
    <property type="match status" value="1"/>
</dbReference>
<dbReference type="GO" id="GO:0032259">
    <property type="term" value="P:methylation"/>
    <property type="evidence" value="ECO:0007669"/>
    <property type="project" value="UniProtKB-KW"/>
</dbReference>
<dbReference type="InterPro" id="IPR029063">
    <property type="entry name" value="SAM-dependent_MTases_sf"/>
</dbReference>
<name>A0A6F8V8U3_9PROT</name>
<comment type="catalytic activity">
    <reaction evidence="5">
        <text>phosphoethanolamine + S-adenosyl-L-methionine = N-methylethanolamine phosphate + S-adenosyl-L-homocysteine + H(+)</text>
        <dbReference type="Rhea" id="RHEA:20365"/>
        <dbReference type="ChEBI" id="CHEBI:15378"/>
        <dbReference type="ChEBI" id="CHEBI:57781"/>
        <dbReference type="ChEBI" id="CHEBI:57856"/>
        <dbReference type="ChEBI" id="CHEBI:58190"/>
        <dbReference type="ChEBI" id="CHEBI:59789"/>
        <dbReference type="EC" id="2.1.1.103"/>
    </reaction>
    <physiologicalReaction direction="left-to-right" evidence="5">
        <dbReference type="Rhea" id="RHEA:20366"/>
    </physiologicalReaction>
</comment>
<evidence type="ECO:0000259" key="6">
    <source>
        <dbReference type="Pfam" id="PF13649"/>
    </source>
</evidence>
<dbReference type="EMBL" id="AP022853">
    <property type="protein sequence ID" value="BCB25195.1"/>
    <property type="molecule type" value="Genomic_DNA"/>
</dbReference>
<evidence type="ECO:0000256" key="5">
    <source>
        <dbReference type="ARBA" id="ARBA00047622"/>
    </source>
</evidence>
<dbReference type="GO" id="GO:0000234">
    <property type="term" value="F:phosphoethanolamine N-methyltransferase activity"/>
    <property type="evidence" value="ECO:0007669"/>
    <property type="project" value="UniProtKB-EC"/>
</dbReference>
<dbReference type="KEGG" id="slac:SKTS_00810"/>
<evidence type="ECO:0000256" key="4">
    <source>
        <dbReference type="ARBA" id="ARBA00025707"/>
    </source>
</evidence>
<protein>
    <submittedName>
        <fullName evidence="7">SAM-dependent methyltransferase</fullName>
    </submittedName>
</protein>
<dbReference type="PANTHER" id="PTHR44307:SF2">
    <property type="entry name" value="PHOSPHOETHANOLAMINE METHYLTRANSFERASE ISOFORM X1"/>
    <property type="match status" value="1"/>
</dbReference>
<dbReference type="AlphaFoldDB" id="A0A6F8V8U3"/>
<comment type="pathway">
    <text evidence="1">Lipid metabolism.</text>
</comment>
<evidence type="ECO:0000313" key="8">
    <source>
        <dbReference type="Proteomes" id="UP000502260"/>
    </source>
</evidence>
<dbReference type="RefSeq" id="WP_173058731.1">
    <property type="nucleotide sequence ID" value="NZ_AP022853.1"/>
</dbReference>
<keyword evidence="3 7" id="KW-0808">Transferase</keyword>
<keyword evidence="2 7" id="KW-0489">Methyltransferase</keyword>
<dbReference type="InterPro" id="IPR041698">
    <property type="entry name" value="Methyltransf_25"/>
</dbReference>